<keyword evidence="3" id="KW-0472">Membrane</keyword>
<dbReference type="EMBL" id="JAHSPG010000015">
    <property type="protein sequence ID" value="MBV4359183.1"/>
    <property type="molecule type" value="Genomic_DNA"/>
</dbReference>
<feature type="signal peptide" evidence="4">
    <location>
        <begin position="1"/>
        <end position="27"/>
    </location>
</feature>
<dbReference type="RefSeq" id="WP_217793138.1">
    <property type="nucleotide sequence ID" value="NZ_JAHSPG010000015.1"/>
</dbReference>
<accession>A0A9E2SA04</accession>
<dbReference type="GO" id="GO:0005886">
    <property type="term" value="C:plasma membrane"/>
    <property type="evidence" value="ECO:0007669"/>
    <property type="project" value="UniProtKB-SubCell"/>
</dbReference>
<dbReference type="InterPro" id="IPR009722">
    <property type="entry name" value="YjiK/CarP"/>
</dbReference>
<keyword evidence="4" id="KW-0732">Signal</keyword>
<keyword evidence="2" id="KW-1003">Cell membrane</keyword>
<dbReference type="AlphaFoldDB" id="A0A9E2SA04"/>
<comment type="caution">
    <text evidence="5">The sequence shown here is derived from an EMBL/GenBank/DDBJ whole genome shotgun (WGS) entry which is preliminary data.</text>
</comment>
<reference evidence="5" key="1">
    <citation type="submission" date="2021-06" db="EMBL/GenBank/DDBJ databases">
        <authorList>
            <person name="Huq M.A."/>
        </authorList>
    </citation>
    <scope>NUCLEOTIDE SEQUENCE</scope>
    <source>
        <strain evidence="5">MAH-26</strain>
    </source>
</reference>
<keyword evidence="6" id="KW-1185">Reference proteome</keyword>
<evidence type="ECO:0000256" key="3">
    <source>
        <dbReference type="ARBA" id="ARBA00023136"/>
    </source>
</evidence>
<sequence>MTWNRKIYFLSMLMALLALFACGSADGDDGEKQKGMPPHYDLSKPERFTMPETLLEISGISFPKGRNDTVYAIQDEEGKLFRLAWGAKKQYHAKFAKGGDYEDVSIANNKVYILKSSGSIYVIDFGDAVYEEIDSTTEWKGLLPKGEYEGLFAEEATNKLYVLCKNCETDENKDFVTGYILQGGDSVYQTGSFTIDVQSIKPFTGKVKRGFRPSALTKNPITGEWFILSAVNKLLVITDGEWKVKGAYHLDGNMFNQPEGIAFDAEGNMYISNEGDDLSAGNILKFKRKEK</sequence>
<evidence type="ECO:0000313" key="6">
    <source>
        <dbReference type="Proteomes" id="UP000812270"/>
    </source>
</evidence>
<dbReference type="PROSITE" id="PS51257">
    <property type="entry name" value="PROKAR_LIPOPROTEIN"/>
    <property type="match status" value="1"/>
</dbReference>
<dbReference type="Proteomes" id="UP000812270">
    <property type="component" value="Unassembled WGS sequence"/>
</dbReference>
<evidence type="ECO:0000256" key="4">
    <source>
        <dbReference type="SAM" id="SignalP"/>
    </source>
</evidence>
<protein>
    <submittedName>
        <fullName evidence="5">SdiA-regulated domain-containing protein</fullName>
    </submittedName>
</protein>
<organism evidence="5 6">
    <name type="scientific">Pinibacter aurantiacus</name>
    <dbReference type="NCBI Taxonomy" id="2851599"/>
    <lineage>
        <taxon>Bacteria</taxon>
        <taxon>Pseudomonadati</taxon>
        <taxon>Bacteroidota</taxon>
        <taxon>Chitinophagia</taxon>
        <taxon>Chitinophagales</taxon>
        <taxon>Chitinophagaceae</taxon>
        <taxon>Pinibacter</taxon>
    </lineage>
</organism>
<dbReference type="Pfam" id="PF06977">
    <property type="entry name" value="SdiA-regulated"/>
    <property type="match status" value="1"/>
</dbReference>
<evidence type="ECO:0000256" key="1">
    <source>
        <dbReference type="ARBA" id="ARBA00004236"/>
    </source>
</evidence>
<feature type="chain" id="PRO_5039645788" evidence="4">
    <location>
        <begin position="28"/>
        <end position="291"/>
    </location>
</feature>
<name>A0A9E2SA04_9BACT</name>
<evidence type="ECO:0000256" key="2">
    <source>
        <dbReference type="ARBA" id="ARBA00022475"/>
    </source>
</evidence>
<gene>
    <name evidence="5" type="ORF">KTO63_18590</name>
</gene>
<evidence type="ECO:0000313" key="5">
    <source>
        <dbReference type="EMBL" id="MBV4359183.1"/>
    </source>
</evidence>
<comment type="subcellular location">
    <subcellularLocation>
        <location evidence="1">Cell membrane</location>
    </subcellularLocation>
</comment>
<proteinExistence type="predicted"/>